<dbReference type="Pfam" id="PF00753">
    <property type="entry name" value="Lactamase_B"/>
    <property type="match status" value="1"/>
</dbReference>
<dbReference type="SUPFAM" id="SSF56281">
    <property type="entry name" value="Metallo-hydrolase/oxidoreductase"/>
    <property type="match status" value="1"/>
</dbReference>
<reference evidence="3 4" key="1">
    <citation type="journal article" date="2019" name="Int. J. Syst. Evol. Microbiol.">
        <title>The Global Catalogue of Microorganisms (GCM) 10K type strain sequencing project: providing services to taxonomists for standard genome sequencing and annotation.</title>
        <authorList>
            <consortium name="The Broad Institute Genomics Platform"/>
            <consortium name="The Broad Institute Genome Sequencing Center for Infectious Disease"/>
            <person name="Wu L."/>
            <person name="Ma J."/>
        </authorList>
    </citation>
    <scope>NUCLEOTIDE SEQUENCE [LARGE SCALE GENOMIC DNA]</scope>
    <source>
        <strain evidence="3 4">JCM 14969</strain>
    </source>
</reference>
<dbReference type="InterPro" id="IPR036866">
    <property type="entry name" value="RibonucZ/Hydroxyglut_hydro"/>
</dbReference>
<evidence type="ECO:0000313" key="4">
    <source>
        <dbReference type="Proteomes" id="UP001500393"/>
    </source>
</evidence>
<evidence type="ECO:0000256" key="1">
    <source>
        <dbReference type="SAM" id="MobiDB-lite"/>
    </source>
</evidence>
<accession>A0ABN2ENI1</accession>
<dbReference type="SMART" id="SM00849">
    <property type="entry name" value="Lactamase_B"/>
    <property type="match status" value="1"/>
</dbReference>
<evidence type="ECO:0000259" key="2">
    <source>
        <dbReference type="SMART" id="SM00849"/>
    </source>
</evidence>
<evidence type="ECO:0000313" key="3">
    <source>
        <dbReference type="EMBL" id="GAA1611423.1"/>
    </source>
</evidence>
<proteinExistence type="predicted"/>
<name>A0ABN2ENI1_9ACTN</name>
<feature type="region of interest" description="Disordered" evidence="1">
    <location>
        <begin position="233"/>
        <end position="260"/>
    </location>
</feature>
<dbReference type="PANTHER" id="PTHR42951:SF17">
    <property type="entry name" value="METALLO-BETA-LACTAMASE DOMAIN-CONTAINING PROTEIN"/>
    <property type="match status" value="1"/>
</dbReference>
<dbReference type="RefSeq" id="WP_344221700.1">
    <property type="nucleotide sequence ID" value="NZ_BAAAOS010000061.1"/>
</dbReference>
<dbReference type="PANTHER" id="PTHR42951">
    <property type="entry name" value="METALLO-BETA-LACTAMASE DOMAIN-CONTAINING"/>
    <property type="match status" value="1"/>
</dbReference>
<sequence>MTAQPDLLEIAPSLYRLRIPDGEAHLLNSYVWLGPDSVALFDTGWVHSAPLVEAALHALGRSRKDVGQVVLSHFHEDHAGAAAEIAAWGNAEIIAGAAEAPVVRGVDDGPLPRFTAAEKTIHSEPTEPPRAPACRVDTEVVDGDILPIAGEAQVLHLPGHTPGSIALHLPRLDVVLTGDTVAEFNGQVVLGVFNVDRAETRHSALSIAATGARIAGFGHGEPVMADASARIEYAQDPFADPPTTARSQDPRAGRPAGARP</sequence>
<comment type="caution">
    <text evidence="3">The sequence shown here is derived from an EMBL/GenBank/DDBJ whole genome shotgun (WGS) entry which is preliminary data.</text>
</comment>
<dbReference type="Proteomes" id="UP001500393">
    <property type="component" value="Unassembled WGS sequence"/>
</dbReference>
<dbReference type="EMBL" id="BAAAOS010000061">
    <property type="protein sequence ID" value="GAA1611423.1"/>
    <property type="molecule type" value="Genomic_DNA"/>
</dbReference>
<gene>
    <name evidence="3" type="ORF">GCM10009789_77180</name>
</gene>
<dbReference type="InterPro" id="IPR050855">
    <property type="entry name" value="NDM-1-like"/>
</dbReference>
<dbReference type="Gene3D" id="3.60.15.10">
    <property type="entry name" value="Ribonuclease Z/Hydroxyacylglutathione hydrolase-like"/>
    <property type="match status" value="1"/>
</dbReference>
<protein>
    <submittedName>
        <fullName evidence="3">MBL fold metallo-hydrolase</fullName>
    </submittedName>
</protein>
<feature type="domain" description="Metallo-beta-lactamase" evidence="2">
    <location>
        <begin position="26"/>
        <end position="219"/>
    </location>
</feature>
<organism evidence="3 4">
    <name type="scientific">Kribbella sancticallisti</name>
    <dbReference type="NCBI Taxonomy" id="460087"/>
    <lineage>
        <taxon>Bacteria</taxon>
        <taxon>Bacillati</taxon>
        <taxon>Actinomycetota</taxon>
        <taxon>Actinomycetes</taxon>
        <taxon>Propionibacteriales</taxon>
        <taxon>Kribbellaceae</taxon>
        <taxon>Kribbella</taxon>
    </lineage>
</organism>
<dbReference type="InterPro" id="IPR001279">
    <property type="entry name" value="Metallo-B-lactamas"/>
</dbReference>
<keyword evidence="4" id="KW-1185">Reference proteome</keyword>